<dbReference type="AlphaFoldDB" id="A0AAW2M7T2"/>
<protein>
    <submittedName>
        <fullName evidence="1">Uncharacterized protein</fullName>
    </submittedName>
</protein>
<proteinExistence type="predicted"/>
<name>A0AAW2M7T2_9LAMI</name>
<evidence type="ECO:0000313" key="1">
    <source>
        <dbReference type="EMBL" id="KAL0326979.1"/>
    </source>
</evidence>
<comment type="caution">
    <text evidence="1">The sequence shown here is derived from an EMBL/GenBank/DDBJ whole genome shotgun (WGS) entry which is preliminary data.</text>
</comment>
<gene>
    <name evidence="1" type="ORF">Sangu_1775900</name>
</gene>
<reference evidence="1" key="2">
    <citation type="journal article" date="2024" name="Plant">
        <title>Genomic evolution and insights into agronomic trait innovations of Sesamum species.</title>
        <authorList>
            <person name="Miao H."/>
            <person name="Wang L."/>
            <person name="Qu L."/>
            <person name="Liu H."/>
            <person name="Sun Y."/>
            <person name="Le M."/>
            <person name="Wang Q."/>
            <person name="Wei S."/>
            <person name="Zheng Y."/>
            <person name="Lin W."/>
            <person name="Duan Y."/>
            <person name="Cao H."/>
            <person name="Xiong S."/>
            <person name="Wang X."/>
            <person name="Wei L."/>
            <person name="Li C."/>
            <person name="Ma Q."/>
            <person name="Ju M."/>
            <person name="Zhao R."/>
            <person name="Li G."/>
            <person name="Mu C."/>
            <person name="Tian Q."/>
            <person name="Mei H."/>
            <person name="Zhang T."/>
            <person name="Gao T."/>
            <person name="Zhang H."/>
        </authorList>
    </citation>
    <scope>NUCLEOTIDE SEQUENCE</scope>
    <source>
        <strain evidence="1">G01</strain>
    </source>
</reference>
<accession>A0AAW2M7T2</accession>
<sequence length="102" mass="11479">MELILHSFNFISQMPGLQPPRMQGYHKKYIEKDWTCISIYAQQGLTSVIPQRNSSFGEQVSYLAGLPLTKVPIESSTLVGNFSNAAIRQMSRSSQASHQFTK</sequence>
<organism evidence="1">
    <name type="scientific">Sesamum angustifolium</name>
    <dbReference type="NCBI Taxonomy" id="2727405"/>
    <lineage>
        <taxon>Eukaryota</taxon>
        <taxon>Viridiplantae</taxon>
        <taxon>Streptophyta</taxon>
        <taxon>Embryophyta</taxon>
        <taxon>Tracheophyta</taxon>
        <taxon>Spermatophyta</taxon>
        <taxon>Magnoliopsida</taxon>
        <taxon>eudicotyledons</taxon>
        <taxon>Gunneridae</taxon>
        <taxon>Pentapetalae</taxon>
        <taxon>asterids</taxon>
        <taxon>lamiids</taxon>
        <taxon>Lamiales</taxon>
        <taxon>Pedaliaceae</taxon>
        <taxon>Sesamum</taxon>
    </lineage>
</organism>
<reference evidence="1" key="1">
    <citation type="submission" date="2020-06" db="EMBL/GenBank/DDBJ databases">
        <authorList>
            <person name="Li T."/>
            <person name="Hu X."/>
            <person name="Zhang T."/>
            <person name="Song X."/>
            <person name="Zhang H."/>
            <person name="Dai N."/>
            <person name="Sheng W."/>
            <person name="Hou X."/>
            <person name="Wei L."/>
        </authorList>
    </citation>
    <scope>NUCLEOTIDE SEQUENCE</scope>
    <source>
        <strain evidence="1">G01</strain>
        <tissue evidence="1">Leaf</tissue>
    </source>
</reference>
<dbReference type="EMBL" id="JACGWK010000011">
    <property type="protein sequence ID" value="KAL0326979.1"/>
    <property type="molecule type" value="Genomic_DNA"/>
</dbReference>